<evidence type="ECO:0000256" key="4">
    <source>
        <dbReference type="ARBA" id="ARBA00023163"/>
    </source>
</evidence>
<dbReference type="InterPro" id="IPR001387">
    <property type="entry name" value="Cro/C1-type_HTH"/>
</dbReference>
<dbReference type="Pfam" id="PF13693">
    <property type="entry name" value="HTH_35"/>
    <property type="match status" value="1"/>
</dbReference>
<dbReference type="InterPro" id="IPR010982">
    <property type="entry name" value="Lambda_DNA-bd_dom_sf"/>
</dbReference>
<dbReference type="STRING" id="985054.SAMN05444358_10867"/>
<name>A0A1H3DEZ3_9RHOB</name>
<keyword evidence="3 6" id="KW-0238">DNA-binding</keyword>
<dbReference type="AlphaFoldDB" id="A0A1H3DEZ3"/>
<dbReference type="EMBL" id="FNNP01000008">
    <property type="protein sequence ID" value="SDX64264.1"/>
    <property type="molecule type" value="Genomic_DNA"/>
</dbReference>
<dbReference type="Gene3D" id="1.10.260.40">
    <property type="entry name" value="lambda repressor-like DNA-binding domains"/>
    <property type="match status" value="1"/>
</dbReference>
<accession>A0A1H3DEZ3</accession>
<protein>
    <submittedName>
        <fullName evidence="6">Winged helix-turn-helix DNA-binding</fullName>
    </submittedName>
</protein>
<dbReference type="InterPro" id="IPR038722">
    <property type="entry name" value="Ner_HTH_dom"/>
</dbReference>
<feature type="domain" description="HTH cro/C1-type" evidence="5">
    <location>
        <begin position="21"/>
        <end position="64"/>
    </location>
</feature>
<comment type="similarity">
    <text evidence="1">Belongs to the ner transcriptional regulatory family.</text>
</comment>
<evidence type="ECO:0000256" key="2">
    <source>
        <dbReference type="ARBA" id="ARBA00023015"/>
    </source>
</evidence>
<keyword evidence="2" id="KW-0805">Transcription regulation</keyword>
<sequence length="78" mass="8561">MDANKMRQQIVKLHLGMAQTTITELAESIGYSRSAVSNVLAGRRRSAEIEAAVAERTGFRVEDLWPVAASGKKGDMKR</sequence>
<dbReference type="Proteomes" id="UP000183400">
    <property type="component" value="Unassembled WGS sequence"/>
</dbReference>
<evidence type="ECO:0000256" key="1">
    <source>
        <dbReference type="ARBA" id="ARBA00006157"/>
    </source>
</evidence>
<evidence type="ECO:0000313" key="6">
    <source>
        <dbReference type="EMBL" id="SDX64264.1"/>
    </source>
</evidence>
<evidence type="ECO:0000313" key="7">
    <source>
        <dbReference type="Proteomes" id="UP000183400"/>
    </source>
</evidence>
<dbReference type="PROSITE" id="PS50943">
    <property type="entry name" value="HTH_CROC1"/>
    <property type="match status" value="1"/>
</dbReference>
<proteinExistence type="inferred from homology"/>
<organism evidence="6 7">
    <name type="scientific">Ruegeria halocynthiae</name>
    <dbReference type="NCBI Taxonomy" id="985054"/>
    <lineage>
        <taxon>Bacteria</taxon>
        <taxon>Pseudomonadati</taxon>
        <taxon>Pseudomonadota</taxon>
        <taxon>Alphaproteobacteria</taxon>
        <taxon>Rhodobacterales</taxon>
        <taxon>Roseobacteraceae</taxon>
        <taxon>Ruegeria</taxon>
    </lineage>
</organism>
<gene>
    <name evidence="6" type="ORF">SAMN05444358_10867</name>
</gene>
<dbReference type="SUPFAM" id="SSF47413">
    <property type="entry name" value="lambda repressor-like DNA-binding domains"/>
    <property type="match status" value="1"/>
</dbReference>
<evidence type="ECO:0000259" key="5">
    <source>
        <dbReference type="PROSITE" id="PS50943"/>
    </source>
</evidence>
<keyword evidence="7" id="KW-1185">Reference proteome</keyword>
<reference evidence="7" key="1">
    <citation type="submission" date="2016-10" db="EMBL/GenBank/DDBJ databases">
        <authorList>
            <person name="Varghese N."/>
            <person name="Submissions S."/>
        </authorList>
    </citation>
    <scope>NUCLEOTIDE SEQUENCE [LARGE SCALE GENOMIC DNA]</scope>
    <source>
        <strain evidence="7">DSM 27839</strain>
    </source>
</reference>
<keyword evidence="4" id="KW-0804">Transcription</keyword>
<evidence type="ECO:0000256" key="3">
    <source>
        <dbReference type="ARBA" id="ARBA00023125"/>
    </source>
</evidence>
<dbReference type="GO" id="GO:0003677">
    <property type="term" value="F:DNA binding"/>
    <property type="evidence" value="ECO:0007669"/>
    <property type="project" value="UniProtKB-KW"/>
</dbReference>